<comment type="similarity">
    <text evidence="9">Belongs to the CobB/CbiA family.</text>
</comment>
<dbReference type="InterPro" id="IPR011698">
    <property type="entry name" value="GATase_3"/>
</dbReference>
<name>A0A1Y1QMH2_9GAMM</name>
<dbReference type="PANTHER" id="PTHR43873:SF1">
    <property type="entry name" value="COBYRINATE A,C-DIAMIDE SYNTHASE"/>
    <property type="match status" value="1"/>
</dbReference>
<evidence type="ECO:0000256" key="4">
    <source>
        <dbReference type="ARBA" id="ARBA00022598"/>
    </source>
</evidence>
<evidence type="ECO:0000256" key="3">
    <source>
        <dbReference type="ARBA" id="ARBA00022573"/>
    </source>
</evidence>
<dbReference type="GO" id="GO:0005524">
    <property type="term" value="F:ATP binding"/>
    <property type="evidence" value="ECO:0007669"/>
    <property type="project" value="UniProtKB-UniRule"/>
</dbReference>
<evidence type="ECO:0000256" key="7">
    <source>
        <dbReference type="ARBA" id="ARBA00022842"/>
    </source>
</evidence>
<gene>
    <name evidence="9" type="primary">cbiA</name>
    <name evidence="12" type="ORF">BWK73_23180</name>
</gene>
<keyword evidence="4 9" id="KW-0436">Ligase</keyword>
<dbReference type="Pfam" id="PF07685">
    <property type="entry name" value="GATase_3"/>
    <property type="match status" value="1"/>
</dbReference>
<comment type="similarity">
    <text evidence="2">Belongs to the CobB/CobQ family. CobQ subfamily.</text>
</comment>
<dbReference type="Gene3D" id="3.40.50.300">
    <property type="entry name" value="P-loop containing nucleotide triphosphate hydrolases"/>
    <property type="match status" value="2"/>
</dbReference>
<dbReference type="InterPro" id="IPR002586">
    <property type="entry name" value="CobQ/CobB/MinD/ParA_Nub-bd_dom"/>
</dbReference>
<evidence type="ECO:0000259" key="11">
    <source>
        <dbReference type="Pfam" id="PF07685"/>
    </source>
</evidence>
<organism evidence="12 13">
    <name type="scientific">Thiothrix lacustris</name>
    <dbReference type="NCBI Taxonomy" id="525917"/>
    <lineage>
        <taxon>Bacteria</taxon>
        <taxon>Pseudomonadati</taxon>
        <taxon>Pseudomonadota</taxon>
        <taxon>Gammaproteobacteria</taxon>
        <taxon>Thiotrichales</taxon>
        <taxon>Thiotrichaceae</taxon>
        <taxon>Thiothrix</taxon>
    </lineage>
</organism>
<keyword evidence="3 9" id="KW-0169">Cobalamin biosynthesis</keyword>
<dbReference type="GO" id="GO:0042242">
    <property type="term" value="F:cobyrinic acid a,c-diamide synthase activity"/>
    <property type="evidence" value="ECO:0007669"/>
    <property type="project" value="UniProtKB-UniRule"/>
</dbReference>
<evidence type="ECO:0000256" key="5">
    <source>
        <dbReference type="ARBA" id="ARBA00022741"/>
    </source>
</evidence>
<dbReference type="SUPFAM" id="SSF52317">
    <property type="entry name" value="Class I glutamine amidotransferase-like"/>
    <property type="match status" value="1"/>
</dbReference>
<evidence type="ECO:0000313" key="13">
    <source>
        <dbReference type="Proteomes" id="UP000192491"/>
    </source>
</evidence>
<evidence type="ECO:0000256" key="6">
    <source>
        <dbReference type="ARBA" id="ARBA00022840"/>
    </source>
</evidence>
<evidence type="ECO:0000313" key="12">
    <source>
        <dbReference type="EMBL" id="OQX09302.1"/>
    </source>
</evidence>
<dbReference type="Proteomes" id="UP000192491">
    <property type="component" value="Unassembled WGS sequence"/>
</dbReference>
<comment type="cofactor">
    <cofactor evidence="1 9">
        <name>Mg(2+)</name>
        <dbReference type="ChEBI" id="CHEBI:18420"/>
    </cofactor>
</comment>
<feature type="domain" description="CobQ/CobB/MinD/ParA nucleotide binding" evidence="10">
    <location>
        <begin position="5"/>
        <end position="188"/>
    </location>
</feature>
<dbReference type="EC" id="6.3.5.11" evidence="9"/>
<dbReference type="UniPathway" id="UPA00148">
    <property type="reaction ID" value="UER00231"/>
</dbReference>
<dbReference type="EMBL" id="MTEJ01000147">
    <property type="protein sequence ID" value="OQX09302.1"/>
    <property type="molecule type" value="Genomic_DNA"/>
</dbReference>
<comment type="function">
    <text evidence="9">Catalyzes the ATP-dependent amidation of the two carboxylate groups at positions a and c of cobyrinate, using either L-glutamine or ammonia as the nitrogen source.</text>
</comment>
<feature type="site" description="Increases nucleophilicity of active site Cys" evidence="9">
    <location>
        <position position="445"/>
    </location>
</feature>
<keyword evidence="6 9" id="KW-0067">ATP-binding</keyword>
<sequence>MARIFISATHKSSGKTTLSIGLCAALHAQGLRVQPFKKGPDYIDPLWLGAASARACHNLDFNTMTPDEIIQTVQHYAASADIALIEANKGLYDGMALDGSDSNAAVAKLTRSPVILVVDSRGMTRGVAPLLLGYQAFDPDVQIAGIIFNRVGGARHASKLREAVEHYTDIKVLGAVQNNPEMEIEERHLGLMPSNESSAAATQIARIRDLVAEQVDLSALRTIANEAKTLLLPSPLAGGEATRSSVWDGVGMGGTPLRIGICQDPAFAFYYPGDLEALQAAGAELVSVNTLKDTALPALDGLFIGGGFPETQMHALAANVSMRESIRNAIENGLPTYAECGGLMYLSRSLVWNGEQVPMVGIIPGDAVMHAKPQGRGYVKLQETADMPWPGGDAQAVINAHEFHYSCLENLTAQGRFAYRMRRGTGIDGQYDGWIYRNLLASYTHMRDTAQCHWARRFVAFIRLKQQGN</sequence>
<dbReference type="CDD" id="cd03130">
    <property type="entry name" value="GATase1_CobB"/>
    <property type="match status" value="1"/>
</dbReference>
<evidence type="ECO:0000256" key="2">
    <source>
        <dbReference type="ARBA" id="ARBA00006205"/>
    </source>
</evidence>
<evidence type="ECO:0000256" key="1">
    <source>
        <dbReference type="ARBA" id="ARBA00001946"/>
    </source>
</evidence>
<dbReference type="InterPro" id="IPR029062">
    <property type="entry name" value="Class_I_gatase-like"/>
</dbReference>
<dbReference type="Gene3D" id="3.40.50.880">
    <property type="match status" value="1"/>
</dbReference>
<dbReference type="PROSITE" id="PS51274">
    <property type="entry name" value="GATASE_COBBQ"/>
    <property type="match status" value="1"/>
</dbReference>
<dbReference type="CDD" id="cd05388">
    <property type="entry name" value="CobB_N"/>
    <property type="match status" value="1"/>
</dbReference>
<feature type="domain" description="CobB/CobQ-like glutamine amidotransferase" evidence="11">
    <location>
        <begin position="258"/>
        <end position="446"/>
    </location>
</feature>
<evidence type="ECO:0000256" key="8">
    <source>
        <dbReference type="ARBA" id="ARBA00022962"/>
    </source>
</evidence>
<dbReference type="InterPro" id="IPR004484">
    <property type="entry name" value="CbiA/CobB_synth"/>
</dbReference>
<dbReference type="InterPro" id="IPR027417">
    <property type="entry name" value="P-loop_NTPase"/>
</dbReference>
<evidence type="ECO:0000259" key="10">
    <source>
        <dbReference type="Pfam" id="PF01656"/>
    </source>
</evidence>
<dbReference type="SUPFAM" id="SSF52540">
    <property type="entry name" value="P-loop containing nucleoside triphosphate hydrolases"/>
    <property type="match status" value="1"/>
</dbReference>
<dbReference type="NCBIfam" id="NF002204">
    <property type="entry name" value="PRK01077.1"/>
    <property type="match status" value="1"/>
</dbReference>
<comment type="miscellaneous">
    <text evidence="9">The a and c carboxylates of cobyrinate are activated for nucleophilic attack via formation of a phosphorylated intermediate by ATP. CbiA catalyzes first the amidation of the c-carboxylate, and then that of the a-carboxylate.</text>
</comment>
<dbReference type="NCBIfam" id="TIGR00379">
    <property type="entry name" value="cobB"/>
    <property type="match status" value="1"/>
</dbReference>
<comment type="caution">
    <text evidence="12">The sequence shown here is derived from an EMBL/GenBank/DDBJ whole genome shotgun (WGS) entry which is preliminary data.</text>
</comment>
<keyword evidence="8 9" id="KW-0315">Glutamine amidotransferase</keyword>
<dbReference type="PANTHER" id="PTHR43873">
    <property type="entry name" value="COBYRINATE A,C-DIAMIDE SYNTHASE"/>
    <property type="match status" value="1"/>
</dbReference>
<comment type="domain">
    <text evidence="9">Comprises of two domains. The C-terminal domain contains the binding site for glutamine and catalyzes the hydrolysis of this substrate to glutamate and ammonia. The N-terminal domain is anticipated to bind ATP and cobyrinate and catalyzes the ultimate synthesis of the diamide product. The ammonia produced via the glutaminase domain is probably translocated to the adjacent domain via a molecular tunnel, where it reacts with an activated intermediate.</text>
</comment>
<dbReference type="AlphaFoldDB" id="A0A1Y1QMH2"/>
<keyword evidence="5 9" id="KW-0547">Nucleotide-binding</keyword>
<reference evidence="12 13" key="1">
    <citation type="submission" date="2017-01" db="EMBL/GenBank/DDBJ databases">
        <title>Novel large sulfur bacteria in the metagenomes of groundwater-fed chemosynthetic microbial mats in the Lake Huron basin.</title>
        <authorList>
            <person name="Sharrar A.M."/>
            <person name="Flood B.E."/>
            <person name="Bailey J.V."/>
            <person name="Jones D.S."/>
            <person name="Biddanda B."/>
            <person name="Ruberg S.A."/>
            <person name="Marcus D.N."/>
            <person name="Dick G.J."/>
        </authorList>
    </citation>
    <scope>NUCLEOTIDE SEQUENCE [LARGE SCALE GENOMIC DNA]</scope>
    <source>
        <strain evidence="12">A8</strain>
    </source>
</reference>
<keyword evidence="7 9" id="KW-0460">Magnesium</keyword>
<dbReference type="GO" id="GO:0009236">
    <property type="term" value="P:cobalamin biosynthetic process"/>
    <property type="evidence" value="ECO:0007669"/>
    <property type="project" value="UniProtKB-UniRule"/>
</dbReference>
<evidence type="ECO:0000256" key="9">
    <source>
        <dbReference type="HAMAP-Rule" id="MF_00027"/>
    </source>
</evidence>
<comment type="pathway">
    <text evidence="9">Cofactor biosynthesis; adenosylcobalamin biosynthesis; cob(II)yrinate a,c-diamide from sirohydrochlorin (anaerobic route): step 10/10.</text>
</comment>
<proteinExistence type="inferred from homology"/>
<dbReference type="Pfam" id="PF01656">
    <property type="entry name" value="CbiA"/>
    <property type="match status" value="1"/>
</dbReference>
<accession>A0A1Y1QMH2</accession>
<comment type="catalytic activity">
    <reaction evidence="9">
        <text>cob(II)yrinate + 2 L-glutamine + 2 ATP + 2 H2O = cob(II)yrinate a,c diamide + 2 L-glutamate + 2 ADP + 2 phosphate + 2 H(+)</text>
        <dbReference type="Rhea" id="RHEA:26289"/>
        <dbReference type="ChEBI" id="CHEBI:15377"/>
        <dbReference type="ChEBI" id="CHEBI:15378"/>
        <dbReference type="ChEBI" id="CHEBI:29985"/>
        <dbReference type="ChEBI" id="CHEBI:30616"/>
        <dbReference type="ChEBI" id="CHEBI:43474"/>
        <dbReference type="ChEBI" id="CHEBI:58359"/>
        <dbReference type="ChEBI" id="CHEBI:58537"/>
        <dbReference type="ChEBI" id="CHEBI:58894"/>
        <dbReference type="ChEBI" id="CHEBI:456216"/>
        <dbReference type="EC" id="6.3.5.11"/>
    </reaction>
</comment>
<protein>
    <recommendedName>
        <fullName evidence="9">Cobyrinate a,c-diamide synthase</fullName>
        <ecNumber evidence="9">6.3.5.11</ecNumber>
    </recommendedName>
    <alternativeName>
        <fullName evidence="9">Cobyrinic acid a,c-diamide synthetase</fullName>
    </alternativeName>
</protein>
<dbReference type="HAMAP" id="MF_00027">
    <property type="entry name" value="CobB_CbiA"/>
    <property type="match status" value="1"/>
</dbReference>
<feature type="active site" description="Nucleophile" evidence="9">
    <location>
        <position position="340"/>
    </location>
</feature>